<dbReference type="AlphaFoldDB" id="A0AAD9NNI9"/>
<name>A0AAD9NNI9_RIDPI</name>
<accession>A0AAD9NNI9</accession>
<comment type="caution">
    <text evidence="1">The sequence shown here is derived from an EMBL/GenBank/DDBJ whole genome shotgun (WGS) entry which is preliminary data.</text>
</comment>
<keyword evidence="2" id="KW-1185">Reference proteome</keyword>
<reference evidence="1" key="1">
    <citation type="journal article" date="2023" name="Mol. Biol. Evol.">
        <title>Third-Generation Sequencing Reveals the Adaptive Role of the Epigenome in Three Deep-Sea Polychaetes.</title>
        <authorList>
            <person name="Perez M."/>
            <person name="Aroh O."/>
            <person name="Sun Y."/>
            <person name="Lan Y."/>
            <person name="Juniper S.K."/>
            <person name="Young C.R."/>
            <person name="Angers B."/>
            <person name="Qian P.Y."/>
        </authorList>
    </citation>
    <scope>NUCLEOTIDE SEQUENCE</scope>
    <source>
        <strain evidence="1">R07B-5</strain>
    </source>
</reference>
<dbReference type="Proteomes" id="UP001209878">
    <property type="component" value="Unassembled WGS sequence"/>
</dbReference>
<evidence type="ECO:0000313" key="1">
    <source>
        <dbReference type="EMBL" id="KAK2176917.1"/>
    </source>
</evidence>
<dbReference type="EMBL" id="JAODUO010000630">
    <property type="protein sequence ID" value="KAK2176917.1"/>
    <property type="molecule type" value="Genomic_DNA"/>
</dbReference>
<dbReference type="PANTHER" id="PTHR33198">
    <property type="entry name" value="ANK_REP_REGION DOMAIN-CONTAINING PROTEIN-RELATED"/>
    <property type="match status" value="1"/>
</dbReference>
<evidence type="ECO:0000313" key="2">
    <source>
        <dbReference type="Proteomes" id="UP001209878"/>
    </source>
</evidence>
<gene>
    <name evidence="1" type="ORF">NP493_631g00000</name>
</gene>
<dbReference type="PANTHER" id="PTHR33198:SF20">
    <property type="entry name" value="RETROTRANSPOSON GAG DOMAIN-CONTAINING PROTEIN"/>
    <property type="match status" value="1"/>
</dbReference>
<sequence length="130" mass="14900">MYLPASGSTEKSYADKITMLLTFGGAELLVIYNSFDYDIEGAAAEIPTVKVVLDRSDSYFAPRTNELIDRYRFRSCKQSYDETTASYIARLHNLAKTCNFGDENENNLRVQLVYGCHNESLRKMFSARRR</sequence>
<protein>
    <submittedName>
        <fullName evidence="1">Uncharacterized protein</fullName>
    </submittedName>
</protein>
<proteinExistence type="predicted"/>
<organism evidence="1 2">
    <name type="scientific">Ridgeia piscesae</name>
    <name type="common">Tubeworm</name>
    <dbReference type="NCBI Taxonomy" id="27915"/>
    <lineage>
        <taxon>Eukaryota</taxon>
        <taxon>Metazoa</taxon>
        <taxon>Spiralia</taxon>
        <taxon>Lophotrochozoa</taxon>
        <taxon>Annelida</taxon>
        <taxon>Polychaeta</taxon>
        <taxon>Sedentaria</taxon>
        <taxon>Canalipalpata</taxon>
        <taxon>Sabellida</taxon>
        <taxon>Siboglinidae</taxon>
        <taxon>Ridgeia</taxon>
    </lineage>
</organism>